<name>A0A1V6PHS9_PENDC</name>
<evidence type="ECO:0000256" key="1">
    <source>
        <dbReference type="ARBA" id="ARBA00004184"/>
    </source>
</evidence>
<evidence type="ECO:0000256" key="4">
    <source>
        <dbReference type="ARBA" id="ARBA00023136"/>
    </source>
</evidence>
<dbReference type="EMBL" id="MDYL01000004">
    <property type="protein sequence ID" value="OQD76620.1"/>
    <property type="molecule type" value="Genomic_DNA"/>
</dbReference>
<dbReference type="Pfam" id="PF19277">
    <property type="entry name" value="GPAT_C"/>
    <property type="match status" value="1"/>
</dbReference>
<dbReference type="Pfam" id="PF01553">
    <property type="entry name" value="Acyltransferase"/>
    <property type="match status" value="1"/>
</dbReference>
<protein>
    <recommendedName>
        <fullName evidence="6">Phospholipid/glycerol acyltransferase domain-containing protein</fullName>
    </recommendedName>
</protein>
<dbReference type="InterPro" id="IPR022284">
    <property type="entry name" value="GPAT/DHAPAT"/>
</dbReference>
<evidence type="ECO:0000259" key="6">
    <source>
        <dbReference type="SMART" id="SM00563"/>
    </source>
</evidence>
<evidence type="ECO:0000256" key="3">
    <source>
        <dbReference type="ARBA" id="ARBA00022679"/>
    </source>
</evidence>
<dbReference type="PANTHER" id="PTHR12563:SF17">
    <property type="entry name" value="DIHYDROXYACETONE PHOSPHATE ACYLTRANSFERASE"/>
    <property type="match status" value="1"/>
</dbReference>
<dbReference type="PANTHER" id="PTHR12563">
    <property type="entry name" value="GLYCEROL-3-PHOSPHATE ACYLTRANSFERASE"/>
    <property type="match status" value="1"/>
</dbReference>
<evidence type="ECO:0000313" key="7">
    <source>
        <dbReference type="EMBL" id="OQD76620.1"/>
    </source>
</evidence>
<dbReference type="SMART" id="SM00563">
    <property type="entry name" value="PlsC"/>
    <property type="match status" value="1"/>
</dbReference>
<dbReference type="InterPro" id="IPR002123">
    <property type="entry name" value="Plipid/glycerol_acylTrfase"/>
</dbReference>
<dbReference type="OrthoDB" id="10255570at2759"/>
<keyword evidence="5" id="KW-0012">Acyltransferase</keyword>
<sequence>MPSPKSVPSDEPSAPDLQIVGKQLTIHPSGFTGGPEAPDDGITERNLIHHYTRFRQSPLDFLREVSLYMSGTGWRAYDDVIGQPVFYSGFSEKIKATILGSPMLQEKVRELASTRLAVEEKEGLVEIKEGDTFDQKRARRRHEIETALREVVDDMMDNMICKMESKSFIRGAYYVCTQLLTRAYHQGIHVSSEEVLRLRSVAQEAAKKKQSIVFLPCHKSHVDYVSLQVICYRLGIGLPVVVAGDNLNIPLLGPFLQHAGAMWIRRSFGNDPLYHTVVQAYIDSILQEGYNLECFIEGGRSRTGKLLSPKFGILNFIVDSVLSGRVEDTIICPVSTQYDKVIETESYISELLGQPKPKENLADLLSSSSVLSLQLGRVDVRFHQPWSLREFLTQQLARLNCSHLGTNQKLAQSERGRILRTLGYRVLSEINDVSVMMPTALVGTVLLTLRGRGVGKAELVRRLEWLCERVRAKGGRVAHFYRSPTETVVDRALDVMGPKLVGEISGLVEPTYYAVDRFQLSFYRNMTIHLFITEALVSAAMYTKIKQGGGPANQRIAYDALKNQVSFLSQLFRGEFIFPPEGLDINMERTMRGLETDGVIQITRDSTGLPQSVELSDSERKCGRENYDFYCFLIWPFIESSWLGAVSLLGLTPPLDGSQDIWLDKKKALDSAQLLGKTLYHQGDLSYFEAVNKETLKNSYQRFEEEGIILVAKDKESRAGPSLRLAPEWTPERDPTTGKVLPQGRLWEFTELIAQSRREGKNRRDGATVSSRVLTMSDNVGRGLFYNAAAPAPADVVSKQRRRQAIATDSKL</sequence>
<dbReference type="GO" id="GO:0004366">
    <property type="term" value="F:glycerol-3-phosphate O-acyltransferase activity"/>
    <property type="evidence" value="ECO:0007669"/>
    <property type="project" value="TreeGrafter"/>
</dbReference>
<keyword evidence="4" id="KW-0472">Membrane</keyword>
<proteinExistence type="inferred from homology"/>
<dbReference type="CDD" id="cd07993">
    <property type="entry name" value="LPLAT_DHAPAT-like"/>
    <property type="match status" value="1"/>
</dbReference>
<dbReference type="GO" id="GO:0006631">
    <property type="term" value="P:fatty acid metabolic process"/>
    <property type="evidence" value="ECO:0007669"/>
    <property type="project" value="TreeGrafter"/>
</dbReference>
<keyword evidence="3" id="KW-0808">Transferase</keyword>
<dbReference type="SUPFAM" id="SSF69593">
    <property type="entry name" value="Glycerol-3-phosphate (1)-acyltransferase"/>
    <property type="match status" value="1"/>
</dbReference>
<dbReference type="InterPro" id="IPR041728">
    <property type="entry name" value="GPAT/DHAPAT_LPLAT"/>
</dbReference>
<dbReference type="STRING" id="69771.A0A1V6PHS9"/>
<dbReference type="GO" id="GO:0012505">
    <property type="term" value="C:endomembrane system"/>
    <property type="evidence" value="ECO:0007669"/>
    <property type="project" value="UniProtKB-SubCell"/>
</dbReference>
<dbReference type="AlphaFoldDB" id="A0A1V6PHS9"/>
<comment type="similarity">
    <text evidence="2">Belongs to the GPAT/DAPAT family.</text>
</comment>
<dbReference type="InterPro" id="IPR045520">
    <property type="entry name" value="GPAT/DHAPAT_C"/>
</dbReference>
<evidence type="ECO:0000256" key="5">
    <source>
        <dbReference type="ARBA" id="ARBA00023315"/>
    </source>
</evidence>
<keyword evidence="8" id="KW-1185">Reference proteome</keyword>
<dbReference type="OMA" id="ENMICKM"/>
<organism evidence="7 8">
    <name type="scientific">Penicillium decumbens</name>
    <dbReference type="NCBI Taxonomy" id="69771"/>
    <lineage>
        <taxon>Eukaryota</taxon>
        <taxon>Fungi</taxon>
        <taxon>Dikarya</taxon>
        <taxon>Ascomycota</taxon>
        <taxon>Pezizomycotina</taxon>
        <taxon>Eurotiomycetes</taxon>
        <taxon>Eurotiomycetidae</taxon>
        <taxon>Eurotiales</taxon>
        <taxon>Aspergillaceae</taxon>
        <taxon>Penicillium</taxon>
    </lineage>
</organism>
<dbReference type="Proteomes" id="UP000191522">
    <property type="component" value="Unassembled WGS sequence"/>
</dbReference>
<dbReference type="GO" id="GO:0006072">
    <property type="term" value="P:glycerol-3-phosphate metabolic process"/>
    <property type="evidence" value="ECO:0007669"/>
    <property type="project" value="TreeGrafter"/>
</dbReference>
<evidence type="ECO:0000256" key="2">
    <source>
        <dbReference type="ARBA" id="ARBA00007937"/>
    </source>
</evidence>
<feature type="domain" description="Phospholipid/glycerol acyltransferase" evidence="6">
    <location>
        <begin position="212"/>
        <end position="339"/>
    </location>
</feature>
<dbReference type="GO" id="GO:0019432">
    <property type="term" value="P:triglyceride biosynthetic process"/>
    <property type="evidence" value="ECO:0007669"/>
    <property type="project" value="TreeGrafter"/>
</dbReference>
<accession>A0A1V6PHS9</accession>
<evidence type="ECO:0000313" key="8">
    <source>
        <dbReference type="Proteomes" id="UP000191522"/>
    </source>
</evidence>
<reference evidence="8" key="1">
    <citation type="journal article" date="2017" name="Nat. Microbiol.">
        <title>Global analysis of biosynthetic gene clusters reveals vast potential of secondary metabolite production in Penicillium species.</title>
        <authorList>
            <person name="Nielsen J.C."/>
            <person name="Grijseels S."/>
            <person name="Prigent S."/>
            <person name="Ji B."/>
            <person name="Dainat J."/>
            <person name="Nielsen K.F."/>
            <person name="Frisvad J.C."/>
            <person name="Workman M."/>
            <person name="Nielsen J."/>
        </authorList>
    </citation>
    <scope>NUCLEOTIDE SEQUENCE [LARGE SCALE GENOMIC DNA]</scope>
    <source>
        <strain evidence="8">IBT 11843</strain>
    </source>
</reference>
<dbReference type="GO" id="GO:0008654">
    <property type="term" value="P:phospholipid biosynthetic process"/>
    <property type="evidence" value="ECO:0007669"/>
    <property type="project" value="TreeGrafter"/>
</dbReference>
<comment type="caution">
    <text evidence="7">The sequence shown here is derived from an EMBL/GenBank/DDBJ whole genome shotgun (WGS) entry which is preliminary data.</text>
</comment>
<gene>
    <name evidence="7" type="ORF">PENDEC_c004G05556</name>
</gene>
<dbReference type="GO" id="GO:0031966">
    <property type="term" value="C:mitochondrial membrane"/>
    <property type="evidence" value="ECO:0007669"/>
    <property type="project" value="TreeGrafter"/>
</dbReference>
<comment type="subcellular location">
    <subcellularLocation>
        <location evidence="1">Endomembrane system</location>
        <topology evidence="1">Peripheral membrane protein</topology>
    </subcellularLocation>
</comment>